<dbReference type="Gene3D" id="1.20.1250.20">
    <property type="entry name" value="MFS general substrate transporter like domains"/>
    <property type="match status" value="1"/>
</dbReference>
<evidence type="ECO:0000256" key="2">
    <source>
        <dbReference type="ARBA" id="ARBA00022475"/>
    </source>
</evidence>
<feature type="transmembrane region" description="Helical" evidence="6">
    <location>
        <begin position="54"/>
        <end position="73"/>
    </location>
</feature>
<dbReference type="PANTHER" id="PTHR23513">
    <property type="entry name" value="INTEGRAL MEMBRANE EFFLUX PROTEIN-RELATED"/>
    <property type="match status" value="1"/>
</dbReference>
<dbReference type="KEGG" id="stac:ABII15_09315"/>
<feature type="transmembrane region" description="Helical" evidence="6">
    <location>
        <begin position="227"/>
        <end position="249"/>
    </location>
</feature>
<dbReference type="EMBL" id="CP159534">
    <property type="protein sequence ID" value="XCJ70154.1"/>
    <property type="molecule type" value="Genomic_DNA"/>
</dbReference>
<keyword evidence="3 6" id="KW-0812">Transmembrane</keyword>
<feature type="transmembrane region" description="Helical" evidence="6">
    <location>
        <begin position="178"/>
        <end position="198"/>
    </location>
</feature>
<accession>A0AAU8INP9</accession>
<evidence type="ECO:0000256" key="5">
    <source>
        <dbReference type="ARBA" id="ARBA00023136"/>
    </source>
</evidence>
<dbReference type="AlphaFoldDB" id="A0AAU8INP9"/>
<sequence>MTTPTEKAPAPLLRVLRDRAASRYLLAVFVSGFGTSALWLVAGVWTKELTGSDGLAALCVSALWAPTLAGPWLGAVVDRVRRGRLLVVVNAGLAVLLLALFAVDGPDRLWILFTVLVLYGACGVVTEAAEAAFVASAVPGDVLGDLNGLRMSVNEGTKILAPLAGAALYTAFGGPRVALLDAVTFAVAAGLFAAIPGSRAQRRARRVRPQALDGVRELWARPPVRRLVLAGGATMFLSGIAAGSLFAVVGALGRAPSYTGVLYAVQGAGSVASGLLTGALLRRFGPHRFAAYGIALFALGNAVRALPYDAAALAGGAVIGFGLPCPLVAALTTVQRTTPDALLGRVSAAAHTVLFTPTAVALAAGAGLVEVAPPGVLLPVVGAAGLAVAVAAGAGAGATDASQGRGR</sequence>
<evidence type="ECO:0000256" key="1">
    <source>
        <dbReference type="ARBA" id="ARBA00004651"/>
    </source>
</evidence>
<evidence type="ECO:0000313" key="7">
    <source>
        <dbReference type="EMBL" id="XCJ70154.1"/>
    </source>
</evidence>
<keyword evidence="5 6" id="KW-0472">Membrane</keyword>
<dbReference type="Pfam" id="PF07690">
    <property type="entry name" value="MFS_1"/>
    <property type="match status" value="1"/>
</dbReference>
<dbReference type="GO" id="GO:0005886">
    <property type="term" value="C:plasma membrane"/>
    <property type="evidence" value="ECO:0007669"/>
    <property type="project" value="UniProtKB-SubCell"/>
</dbReference>
<dbReference type="InterPro" id="IPR036259">
    <property type="entry name" value="MFS_trans_sf"/>
</dbReference>
<feature type="transmembrane region" description="Helical" evidence="6">
    <location>
        <begin position="24"/>
        <end position="42"/>
    </location>
</feature>
<dbReference type="RefSeq" id="WP_353941809.1">
    <property type="nucleotide sequence ID" value="NZ_CP159534.1"/>
</dbReference>
<comment type="subcellular location">
    <subcellularLocation>
        <location evidence="1">Cell membrane</location>
        <topology evidence="1">Multi-pass membrane protein</topology>
    </subcellularLocation>
</comment>
<dbReference type="GO" id="GO:0022857">
    <property type="term" value="F:transmembrane transporter activity"/>
    <property type="evidence" value="ECO:0007669"/>
    <property type="project" value="InterPro"/>
</dbReference>
<dbReference type="CDD" id="cd06173">
    <property type="entry name" value="MFS_MefA_like"/>
    <property type="match status" value="1"/>
</dbReference>
<feature type="transmembrane region" description="Helical" evidence="6">
    <location>
        <begin position="85"/>
        <end position="103"/>
    </location>
</feature>
<protein>
    <submittedName>
        <fullName evidence="7">MFS transporter</fullName>
    </submittedName>
</protein>
<feature type="transmembrane region" description="Helical" evidence="6">
    <location>
        <begin position="346"/>
        <end position="369"/>
    </location>
</feature>
<evidence type="ECO:0000256" key="4">
    <source>
        <dbReference type="ARBA" id="ARBA00022989"/>
    </source>
</evidence>
<proteinExistence type="predicted"/>
<feature type="transmembrane region" description="Helical" evidence="6">
    <location>
        <begin position="375"/>
        <end position="398"/>
    </location>
</feature>
<dbReference type="InterPro" id="IPR011701">
    <property type="entry name" value="MFS"/>
</dbReference>
<dbReference type="SUPFAM" id="SSF103473">
    <property type="entry name" value="MFS general substrate transporter"/>
    <property type="match status" value="1"/>
</dbReference>
<evidence type="ECO:0000256" key="6">
    <source>
        <dbReference type="SAM" id="Phobius"/>
    </source>
</evidence>
<organism evidence="7">
    <name type="scientific">Streptomyces tabacisoli</name>
    <dbReference type="NCBI Taxonomy" id="3156398"/>
    <lineage>
        <taxon>Bacteria</taxon>
        <taxon>Bacillati</taxon>
        <taxon>Actinomycetota</taxon>
        <taxon>Actinomycetes</taxon>
        <taxon>Kitasatosporales</taxon>
        <taxon>Streptomycetaceae</taxon>
        <taxon>Streptomyces</taxon>
    </lineage>
</organism>
<dbReference type="PANTHER" id="PTHR23513:SF6">
    <property type="entry name" value="MAJOR FACILITATOR SUPERFAMILY ASSOCIATED DOMAIN-CONTAINING PROTEIN"/>
    <property type="match status" value="1"/>
</dbReference>
<name>A0AAU8INP9_9ACTN</name>
<evidence type="ECO:0000256" key="3">
    <source>
        <dbReference type="ARBA" id="ARBA00022692"/>
    </source>
</evidence>
<gene>
    <name evidence="7" type="ORF">ABII15_09315</name>
</gene>
<keyword evidence="2" id="KW-1003">Cell membrane</keyword>
<reference evidence="7" key="1">
    <citation type="submission" date="2024-06" db="EMBL/GenBank/DDBJ databases">
        <title>Streptomyces sp. strain HUAS MG91 genome sequences.</title>
        <authorList>
            <person name="Mo P."/>
        </authorList>
    </citation>
    <scope>NUCLEOTIDE SEQUENCE</scope>
    <source>
        <strain evidence="7">HUAS MG91</strain>
    </source>
</reference>
<feature type="transmembrane region" description="Helical" evidence="6">
    <location>
        <begin position="312"/>
        <end position="334"/>
    </location>
</feature>
<feature type="transmembrane region" description="Helical" evidence="6">
    <location>
        <begin position="261"/>
        <end position="282"/>
    </location>
</feature>
<feature type="transmembrane region" description="Helical" evidence="6">
    <location>
        <begin position="289"/>
        <end position="306"/>
    </location>
</feature>
<keyword evidence="4 6" id="KW-1133">Transmembrane helix</keyword>